<protein>
    <recommendedName>
        <fullName evidence="5">BED-type domain-containing protein</fullName>
    </recommendedName>
</protein>
<sequence length="122" mass="13195">MGLHGNDEDDLAADVEELFGSNTAINLDADVEGLPHGQAGSESMSTSAVNGSAASRKRRASTSKDWKDFEEIYEVINGKERRTGAKCRHCKKDFTGKSTYGTGHLIRHVPICPVLKGRSAMT</sequence>
<keyword evidence="2" id="KW-0863">Zinc-finger</keyword>
<dbReference type="Pfam" id="PF02892">
    <property type="entry name" value="zf-BED"/>
    <property type="match status" value="1"/>
</dbReference>
<proteinExistence type="predicted"/>
<dbReference type="GO" id="GO:0005634">
    <property type="term" value="C:nucleus"/>
    <property type="evidence" value="ECO:0007669"/>
    <property type="project" value="TreeGrafter"/>
</dbReference>
<evidence type="ECO:0000256" key="1">
    <source>
        <dbReference type="ARBA" id="ARBA00022723"/>
    </source>
</evidence>
<evidence type="ECO:0000256" key="2">
    <source>
        <dbReference type="ARBA" id="ARBA00022771"/>
    </source>
</evidence>
<organism evidence="6">
    <name type="scientific">Panicum hallii</name>
    <dbReference type="NCBI Taxonomy" id="206008"/>
    <lineage>
        <taxon>Eukaryota</taxon>
        <taxon>Viridiplantae</taxon>
        <taxon>Streptophyta</taxon>
        <taxon>Embryophyta</taxon>
        <taxon>Tracheophyta</taxon>
        <taxon>Spermatophyta</taxon>
        <taxon>Magnoliopsida</taxon>
        <taxon>Liliopsida</taxon>
        <taxon>Poales</taxon>
        <taxon>Poaceae</taxon>
        <taxon>PACMAD clade</taxon>
        <taxon>Panicoideae</taxon>
        <taxon>Panicodae</taxon>
        <taxon>Paniceae</taxon>
        <taxon>Panicinae</taxon>
        <taxon>Panicum</taxon>
        <taxon>Panicum sect. Panicum</taxon>
    </lineage>
</organism>
<dbReference type="InterPro" id="IPR003656">
    <property type="entry name" value="Znf_BED"/>
</dbReference>
<dbReference type="PANTHER" id="PTHR34396">
    <property type="entry name" value="OS03G0264950 PROTEIN-RELATED"/>
    <property type="match status" value="1"/>
</dbReference>
<evidence type="ECO:0000313" key="6">
    <source>
        <dbReference type="EMBL" id="PVH32353.1"/>
    </source>
</evidence>
<feature type="domain" description="BED-type" evidence="5">
    <location>
        <begin position="80"/>
        <end position="109"/>
    </location>
</feature>
<name>A0A2T8I3V4_9POAL</name>
<dbReference type="GO" id="GO:0008270">
    <property type="term" value="F:zinc ion binding"/>
    <property type="evidence" value="ECO:0007669"/>
    <property type="project" value="UniProtKB-KW"/>
</dbReference>
<keyword evidence="1" id="KW-0479">Metal-binding</keyword>
<reference evidence="6" key="1">
    <citation type="submission" date="2018-04" db="EMBL/GenBank/DDBJ databases">
        <title>WGS assembly of Panicum hallii.</title>
        <authorList>
            <person name="Lovell J."/>
            <person name="Jenkins J."/>
            <person name="Lowry D."/>
            <person name="Mamidi S."/>
            <person name="Sreedasyam A."/>
            <person name="Weng X."/>
            <person name="Barry K."/>
            <person name="Bonette J."/>
            <person name="Campitelli B."/>
            <person name="Daum C."/>
            <person name="Gordon S."/>
            <person name="Gould B."/>
            <person name="Lipzen A."/>
            <person name="Macqueen A."/>
            <person name="Palacio-Mejia J."/>
            <person name="Plott C."/>
            <person name="Shakirov E."/>
            <person name="Shu S."/>
            <person name="Yoshinaga Y."/>
            <person name="Zane M."/>
            <person name="Rokhsar D."/>
            <person name="Grimwood J."/>
            <person name="Schmutz J."/>
            <person name="Juenger T."/>
        </authorList>
    </citation>
    <scope>NUCLEOTIDE SEQUENCE [LARGE SCALE GENOMIC DNA]</scope>
    <source>
        <strain evidence="6">FIL2</strain>
    </source>
</reference>
<dbReference type="EMBL" id="CM008054">
    <property type="protein sequence ID" value="PVH32353.1"/>
    <property type="molecule type" value="Genomic_DNA"/>
</dbReference>
<dbReference type="SMART" id="SM00614">
    <property type="entry name" value="ZnF_BED"/>
    <property type="match status" value="1"/>
</dbReference>
<gene>
    <name evidence="6" type="ORF">PAHAL_9G380000</name>
</gene>
<evidence type="ECO:0000259" key="5">
    <source>
        <dbReference type="Pfam" id="PF02892"/>
    </source>
</evidence>
<feature type="compositionally biased region" description="Polar residues" evidence="4">
    <location>
        <begin position="40"/>
        <end position="50"/>
    </location>
</feature>
<feature type="region of interest" description="Disordered" evidence="4">
    <location>
        <begin position="31"/>
        <end position="61"/>
    </location>
</feature>
<dbReference type="InterPro" id="IPR053031">
    <property type="entry name" value="Cuticle_assoc_protein"/>
</dbReference>
<accession>A0A2T8I3V4</accession>
<dbReference type="Proteomes" id="UP000243499">
    <property type="component" value="Chromosome 9"/>
</dbReference>
<evidence type="ECO:0000256" key="3">
    <source>
        <dbReference type="ARBA" id="ARBA00022833"/>
    </source>
</evidence>
<dbReference type="GO" id="GO:0006357">
    <property type="term" value="P:regulation of transcription by RNA polymerase II"/>
    <property type="evidence" value="ECO:0007669"/>
    <property type="project" value="TreeGrafter"/>
</dbReference>
<dbReference type="AlphaFoldDB" id="A0A2T8I3V4"/>
<dbReference type="GO" id="GO:1990837">
    <property type="term" value="F:sequence-specific double-stranded DNA binding"/>
    <property type="evidence" value="ECO:0007669"/>
    <property type="project" value="TreeGrafter"/>
</dbReference>
<dbReference type="PANTHER" id="PTHR34396:SF27">
    <property type="entry name" value="OS08G0208700 PROTEIN"/>
    <property type="match status" value="1"/>
</dbReference>
<keyword evidence="3" id="KW-0862">Zinc</keyword>
<evidence type="ECO:0000256" key="4">
    <source>
        <dbReference type="SAM" id="MobiDB-lite"/>
    </source>
</evidence>
<dbReference type="Gramene" id="PVH32353">
    <property type="protein sequence ID" value="PVH32353"/>
    <property type="gene ID" value="PAHAL_9G380000"/>
</dbReference>